<evidence type="ECO:0000313" key="1">
    <source>
        <dbReference type="EMBL" id="ARW65269.1"/>
    </source>
</evidence>
<proteinExistence type="predicted"/>
<keyword evidence="1" id="KW-0934">Plastid</keyword>
<dbReference type="CDD" id="cd00565">
    <property type="entry name" value="Ubl_ThiS"/>
    <property type="match status" value="1"/>
</dbReference>
<dbReference type="NCBIfam" id="TIGR01683">
    <property type="entry name" value="thiS"/>
    <property type="match status" value="1"/>
</dbReference>
<gene>
    <name evidence="1" type="primary">thiS</name>
</gene>
<protein>
    <submittedName>
        <fullName evidence="1">Thiamin biosynthesis protein S</fullName>
    </submittedName>
</protein>
<dbReference type="RefSeq" id="YP_009396083.1">
    <property type="nucleotide sequence ID" value="NC_035280.1"/>
</dbReference>
<accession>A0A1Z1MHA9</accession>
<dbReference type="InterPro" id="IPR012675">
    <property type="entry name" value="Beta-grasp_dom_sf"/>
</dbReference>
<keyword evidence="1" id="KW-0150">Chloroplast</keyword>
<organism evidence="1">
    <name type="scientific">Dasya naccarioides</name>
    <dbReference type="NCBI Taxonomy" id="2007180"/>
    <lineage>
        <taxon>Eukaryota</taxon>
        <taxon>Rhodophyta</taxon>
        <taxon>Florideophyceae</taxon>
        <taxon>Rhodymeniophycidae</taxon>
        <taxon>Ceramiales</taxon>
        <taxon>Dasyaceae</taxon>
        <taxon>Dasya</taxon>
    </lineage>
</organism>
<dbReference type="PANTHER" id="PTHR34472:SF1">
    <property type="entry name" value="SULFUR CARRIER PROTEIN THIS"/>
    <property type="match status" value="1"/>
</dbReference>
<dbReference type="AlphaFoldDB" id="A0A1Z1MHA9"/>
<dbReference type="InterPro" id="IPR003749">
    <property type="entry name" value="ThiS/MoaD-like"/>
</dbReference>
<dbReference type="InterPro" id="IPR010035">
    <property type="entry name" value="Thi_S"/>
</dbReference>
<geneLocation type="chloroplast" evidence="1"/>
<reference evidence="1" key="1">
    <citation type="journal article" date="2017" name="J. Phycol.">
        <title>Analysis of chloroplast genomes and a supermatrix inform reclassification of the Rhodomelaceae (Rhodophyta).</title>
        <authorList>
            <person name="Diaz-Tapia P."/>
            <person name="Maggs C.A."/>
            <person name="West J.A."/>
            <person name="Verbruggen H."/>
        </authorList>
    </citation>
    <scope>NUCLEOTIDE SEQUENCE</scope>
    <source>
        <strain evidence="1">PD888</strain>
    </source>
</reference>
<dbReference type="EMBL" id="MF101436">
    <property type="protein sequence ID" value="ARW65269.1"/>
    <property type="molecule type" value="Genomic_DNA"/>
</dbReference>
<dbReference type="InterPro" id="IPR016155">
    <property type="entry name" value="Mopterin_synth/thiamin_S_b"/>
</dbReference>
<name>A0A1Z1MHA9_9FLOR</name>
<dbReference type="Gene3D" id="3.10.20.30">
    <property type="match status" value="1"/>
</dbReference>
<dbReference type="Pfam" id="PF02597">
    <property type="entry name" value="ThiS"/>
    <property type="match status" value="1"/>
</dbReference>
<dbReference type="GeneID" id="33358215"/>
<dbReference type="PANTHER" id="PTHR34472">
    <property type="entry name" value="SULFUR CARRIER PROTEIN THIS"/>
    <property type="match status" value="1"/>
</dbReference>
<sequence>MKRYITVFINGEPFNCNYLMSIKDLLLYLNFNLDIIIVEYNEEIISPYLYSNYVLNMNDNIEIITIVGGG</sequence>
<dbReference type="SUPFAM" id="SSF54285">
    <property type="entry name" value="MoaD/ThiS"/>
    <property type="match status" value="1"/>
</dbReference>